<keyword evidence="2" id="KW-1185">Reference proteome</keyword>
<evidence type="ECO:0000313" key="2">
    <source>
        <dbReference type="Proteomes" id="UP000547510"/>
    </source>
</evidence>
<dbReference type="PANTHER" id="PTHR32011:SF2">
    <property type="entry name" value="OS08G0472400 PROTEIN"/>
    <property type="match status" value="1"/>
</dbReference>
<name>A0A841CXJ0_9PSEU</name>
<sequence length="203" mass="21882">MVNPFGMKLGAKAARLLARLGRTEIRPGLTEQELAGVEARFGFSFADDHRAFLAVGLPTGGGWPDWRRGNAAQLRSWLDKPVEGVVFAVAEANFWHPGWGTRPAGRAAAVAGARAHLASVPQLVPVYSHRYLPAGRATSAHPVLSIRGADIIPYGYDLIDYVHREFGGQQDSTDEGRQVVAATATFWADFLSWSNREGDSGAG</sequence>
<protein>
    <recommendedName>
        <fullName evidence="3">SMI1/KNR4 family protein</fullName>
    </recommendedName>
</protein>
<accession>A0A841CXJ0</accession>
<dbReference type="EMBL" id="JACHJN010000019">
    <property type="protein sequence ID" value="MBB5960655.1"/>
    <property type="molecule type" value="Genomic_DNA"/>
</dbReference>
<dbReference type="AlphaFoldDB" id="A0A841CXJ0"/>
<dbReference type="Proteomes" id="UP000547510">
    <property type="component" value="Unassembled WGS sequence"/>
</dbReference>
<comment type="caution">
    <text evidence="1">The sequence shown here is derived from an EMBL/GenBank/DDBJ whole genome shotgun (WGS) entry which is preliminary data.</text>
</comment>
<organism evidence="1 2">
    <name type="scientific">Saccharothrix tamanrassetensis</name>
    <dbReference type="NCBI Taxonomy" id="1051531"/>
    <lineage>
        <taxon>Bacteria</taxon>
        <taxon>Bacillati</taxon>
        <taxon>Actinomycetota</taxon>
        <taxon>Actinomycetes</taxon>
        <taxon>Pseudonocardiales</taxon>
        <taxon>Pseudonocardiaceae</taxon>
        <taxon>Saccharothrix</taxon>
    </lineage>
</organism>
<reference evidence="1 2" key="1">
    <citation type="submission" date="2020-08" db="EMBL/GenBank/DDBJ databases">
        <title>Genomic Encyclopedia of Type Strains, Phase III (KMG-III): the genomes of soil and plant-associated and newly described type strains.</title>
        <authorList>
            <person name="Whitman W."/>
        </authorList>
    </citation>
    <scope>NUCLEOTIDE SEQUENCE [LARGE SCALE GENOMIC DNA]</scope>
    <source>
        <strain evidence="1 2">CECT 8640</strain>
    </source>
</reference>
<evidence type="ECO:0008006" key="3">
    <source>
        <dbReference type="Google" id="ProtNLM"/>
    </source>
</evidence>
<evidence type="ECO:0000313" key="1">
    <source>
        <dbReference type="EMBL" id="MBB5960655.1"/>
    </source>
</evidence>
<gene>
    <name evidence="1" type="ORF">FHS29_007283</name>
</gene>
<proteinExistence type="predicted"/>
<dbReference type="RefSeq" id="WP_184699033.1">
    <property type="nucleotide sequence ID" value="NZ_JACHJN010000019.1"/>
</dbReference>
<dbReference type="PANTHER" id="PTHR32011">
    <property type="entry name" value="OS08G0472400 PROTEIN"/>
    <property type="match status" value="1"/>
</dbReference>